<dbReference type="GO" id="GO:0006397">
    <property type="term" value="P:mRNA processing"/>
    <property type="evidence" value="ECO:0007669"/>
    <property type="project" value="UniProtKB-KW"/>
</dbReference>
<dbReference type="InterPro" id="IPR001878">
    <property type="entry name" value="Znf_CCHC"/>
</dbReference>
<keyword evidence="2" id="KW-0507">mRNA processing</keyword>
<dbReference type="Pfam" id="PF03732">
    <property type="entry name" value="Retrotrans_gag"/>
    <property type="match status" value="1"/>
</dbReference>
<feature type="region of interest" description="Disordered" evidence="10">
    <location>
        <begin position="439"/>
        <end position="532"/>
    </location>
</feature>
<dbReference type="Pfam" id="PF00078">
    <property type="entry name" value="RVT_1"/>
    <property type="match status" value="1"/>
</dbReference>
<evidence type="ECO:0000256" key="8">
    <source>
        <dbReference type="ARBA" id="ARBA00022918"/>
    </source>
</evidence>
<dbReference type="SUPFAM" id="SSF56672">
    <property type="entry name" value="DNA/RNA polymerases"/>
    <property type="match status" value="1"/>
</dbReference>
<dbReference type="SUPFAM" id="SSF50630">
    <property type="entry name" value="Acid proteases"/>
    <property type="match status" value="1"/>
</dbReference>
<proteinExistence type="predicted"/>
<feature type="transmembrane region" description="Helical" evidence="11">
    <location>
        <begin position="12"/>
        <end position="32"/>
    </location>
</feature>
<feature type="domain" description="Death" evidence="12">
    <location>
        <begin position="1141"/>
        <end position="1183"/>
    </location>
</feature>
<keyword evidence="6" id="KW-0255">Endonuclease</keyword>
<keyword evidence="11" id="KW-1133">Transmembrane helix</keyword>
<feature type="region of interest" description="Disordered" evidence="10">
    <location>
        <begin position="239"/>
        <end position="353"/>
    </location>
</feature>
<feature type="domain" description="Reverse transcriptase" evidence="14">
    <location>
        <begin position="1443"/>
        <end position="1623"/>
    </location>
</feature>
<feature type="region of interest" description="Disordered" evidence="10">
    <location>
        <begin position="761"/>
        <end position="805"/>
    </location>
</feature>
<dbReference type="Gene3D" id="4.10.60.10">
    <property type="entry name" value="Zinc finger, CCHC-type"/>
    <property type="match status" value="1"/>
</dbReference>
<dbReference type="PANTHER" id="PTHR37984:SF5">
    <property type="entry name" value="PROTEIN NYNRIN-LIKE"/>
    <property type="match status" value="1"/>
</dbReference>
<sequence>MQISTDFSTSTLVAIAVTALSLTCALTTILLFRTYKNEIEQLSRQLVKYVRHLIFPTYIERPGGAFIPNPRLYPVRTHSTTPYHYVADAFREWEGPITFPPLFESQSTGLSTPTNEQDIGQEGGRVLYEEYETIPTISDPVLPEEEVHSPTENPESLSSSVQTLQPTATFHTPPQHPKSSFGTTDSKTFENAPQPPIPTPEPGLPTPATSQETQETVQSLPSPLPTYDELLQQVETLRQEKNWRDLSRETTRSNEPSPATEPLPSSTSAQVAHNWRAKQPPSTGSDRPPPPPRQAPSTRSKRRPTDSVLAPSLQSGSTDTGSIAPTRWSGGSLESLSLRGWNTEPAQETATPEELGREYRNIWRSKRALIPTEAIWTHSEAGQAWMRADPAEQEDILNYSADIQAVSLFNERHPFTPYRTPAPYQSRFTKEPPLIISHQPRRRRHPTSPQIHHRTNYMYSGPGRVQAGSGGDGAGGSGKPDIDIIDDKPDDGWGGGNEGKKPEKPSEPWTPGTGFFKGEKPPDPKDPFNDSVAKDKERWSLPGAPDKFDPDTEPPNPVGAMGDDAPWIGCKPDLVRKPEPFRGDADDIDRFITDCQMYFQVHSAYMWLDPYRVAFASSYFEGRAKDWWTLQLEDLYSTSRGKYRFPSWYAFKGAIATKFSDPGVEEKHKVAMYALRMTGTMTATEYLQELEKLAKKAKLRHDTDDRGHMVTALRQGVPASYTNMIANIGTNIPVGYEQWGRRIIIMNEERQRKAALDLVGRMYQPRPPPPQQNAGTPKGASGATTSSAPKKTTTGITYGGRGQPMDIDAIKSGNCFRCGEKGHISKNCPLQSWNKGKKQEVRASTTEPSTGSKIEEVKDAAGNHSGRTYILPVVNVSHTPHSILFAESRSNQSCKESHNRYAILTTDGDIRLSSVSDDEAPREAESPNTKDPALRNFGAKRHTSSLCGETQSTKVFDEKSPTIVTPIDTASQPCRTDGTWAKLKHAPCEVSSNEQAAPTERSPIATIDVEFRSDGAQENTARNSVDTKTIPGRREVASAQAIERGHSVVMIEVPDQDDDTSFILQQNKVAATNADACGPSPKRKSPLMEKEAERPIGNDTSVSEGREAAKHAPPTVTPQEWLKPFETEWTWRAIKDAKDESSARAILLNWIHKTRAEEVVDNLLEGLRSSERFRALEWLDELRKPKRYLIRAQNSPQSLLIPVELETLERPITIQAKALLDSGCTGSSIHHDVVKKYGIPVQKTASPIPVYNADGSRNKAGEITTYAELRLKIGGHSERIDLAVTDLGSKEIFLGHDWLVRHNPSINWATGSVTFTRCQCAGNRFVLPDADPDDEWELEEGETILAIDFEEAIEIRAVHKANELAAKANEEKEKKTFEQMVPESYRDFKDLFSKENFDDLPVRKPWDHAIELVPNAKNTLDCKVYPLNPIEQKELDKFLDENLVSGRIKPSKSPMASPFFFVKKKDGTLRPVQDYRKLNEMTIKNRYPLPLISELMDKLGSAKYFTKLDVRWGYNNVRIKKDDEWKAAFRTNRGLFEPTVMFFGLTNSPATFQWMMNDIFKDLIATGKITVYLDDILIFSKTLEEHRKTTRHVLALLRKHKLFLKAEKCEFEVLETEYLGVIISEGSIRMDPIKLAGIAEWPTPTKKKELQSFLGFANFYRRFIKGYSDIVRPMTRLTGKEVWTWGTAQQLAFQQLKNRFAIDVILRIPTEKGQFRVEADASEGAIGAVLSQEQDGKWRPVAFLSKALTITERNYEIYDKELLAIMLALDEWRHYLMGAAVDFEIWTDHQNLQYFRKPQKLNRRQARWVTELAEYHFTLHHKPGASNKKADLLSRRADHPQGQDDNDEITVLSPNISEP</sequence>
<dbReference type="STRING" id="47428.A0A284R6I1"/>
<feature type="compositionally biased region" description="Low complexity" evidence="10">
    <location>
        <begin position="329"/>
        <end position="353"/>
    </location>
</feature>
<keyword evidence="7" id="KW-0378">Hydrolase</keyword>
<evidence type="ECO:0000256" key="6">
    <source>
        <dbReference type="ARBA" id="ARBA00022759"/>
    </source>
</evidence>
<evidence type="ECO:0000256" key="11">
    <source>
        <dbReference type="SAM" id="Phobius"/>
    </source>
</evidence>
<dbReference type="Pfam" id="PF17917">
    <property type="entry name" value="RT_RNaseH"/>
    <property type="match status" value="1"/>
</dbReference>
<dbReference type="Gene3D" id="2.40.70.10">
    <property type="entry name" value="Acid Proteases"/>
    <property type="match status" value="1"/>
</dbReference>
<dbReference type="CDD" id="cd09274">
    <property type="entry name" value="RNase_HI_RT_Ty3"/>
    <property type="match status" value="1"/>
</dbReference>
<evidence type="ECO:0000259" key="13">
    <source>
        <dbReference type="PROSITE" id="PS50158"/>
    </source>
</evidence>
<dbReference type="GO" id="GO:0004519">
    <property type="term" value="F:endonuclease activity"/>
    <property type="evidence" value="ECO:0007669"/>
    <property type="project" value="UniProtKB-KW"/>
</dbReference>
<dbReference type="Gene3D" id="3.10.10.10">
    <property type="entry name" value="HIV Type 1 Reverse Transcriptase, subunit A, domain 1"/>
    <property type="match status" value="1"/>
</dbReference>
<feature type="compositionally biased region" description="Pro residues" evidence="10">
    <location>
        <begin position="193"/>
        <end position="205"/>
    </location>
</feature>
<dbReference type="GO" id="GO:0003964">
    <property type="term" value="F:RNA-directed DNA polymerase activity"/>
    <property type="evidence" value="ECO:0007669"/>
    <property type="project" value="UniProtKB-KW"/>
</dbReference>
<name>A0A284R6I1_ARMOS</name>
<dbReference type="OrthoDB" id="3250101at2759"/>
<dbReference type="PANTHER" id="PTHR37984">
    <property type="entry name" value="PROTEIN CBG26694"/>
    <property type="match status" value="1"/>
</dbReference>
<feature type="compositionally biased region" description="Polar residues" evidence="10">
    <location>
        <begin position="150"/>
        <end position="191"/>
    </location>
</feature>
<protein>
    <recommendedName>
        <fullName evidence="1">RNA-directed DNA polymerase</fullName>
        <ecNumber evidence="1">2.7.7.49</ecNumber>
    </recommendedName>
</protein>
<dbReference type="EC" id="2.7.7.49" evidence="1"/>
<keyword evidence="5" id="KW-0540">Nuclease</keyword>
<feature type="region of interest" description="Disordered" evidence="10">
    <location>
        <begin position="912"/>
        <end position="953"/>
    </location>
</feature>
<dbReference type="PROSITE" id="PS50017">
    <property type="entry name" value="DEATH_DOMAIN"/>
    <property type="match status" value="1"/>
</dbReference>
<evidence type="ECO:0000259" key="14">
    <source>
        <dbReference type="PROSITE" id="PS50878"/>
    </source>
</evidence>
<dbReference type="InterPro" id="IPR036875">
    <property type="entry name" value="Znf_CCHC_sf"/>
</dbReference>
<gene>
    <name evidence="15" type="ORF">ARMOST_07693</name>
</gene>
<feature type="compositionally biased region" description="Basic and acidic residues" evidence="10">
    <location>
        <begin position="517"/>
        <end position="532"/>
    </location>
</feature>
<dbReference type="InterPro" id="IPR041373">
    <property type="entry name" value="RT_RNaseH"/>
</dbReference>
<feature type="compositionally biased region" description="Basic residues" evidence="10">
    <location>
        <begin position="439"/>
        <end position="455"/>
    </location>
</feature>
<dbReference type="Pfam" id="PF00098">
    <property type="entry name" value="zf-CCHC"/>
    <property type="match status" value="1"/>
</dbReference>
<keyword evidence="11" id="KW-0472">Membrane</keyword>
<dbReference type="InterPro" id="IPR000488">
    <property type="entry name" value="Death_dom"/>
</dbReference>
<feature type="region of interest" description="Disordered" evidence="10">
    <location>
        <begin position="834"/>
        <end position="856"/>
    </location>
</feature>
<keyword evidence="9" id="KW-0863">Zinc-finger</keyword>
<keyword evidence="11" id="KW-0812">Transmembrane</keyword>
<dbReference type="Pfam" id="PF08284">
    <property type="entry name" value="RVP_2"/>
    <property type="match status" value="1"/>
</dbReference>
<keyword evidence="9" id="KW-0479">Metal-binding</keyword>
<feature type="compositionally biased region" description="Polar residues" evidence="10">
    <location>
        <begin position="312"/>
        <end position="323"/>
    </location>
</feature>
<evidence type="ECO:0000313" key="16">
    <source>
        <dbReference type="Proteomes" id="UP000219338"/>
    </source>
</evidence>
<feature type="compositionally biased region" description="Polar residues" evidence="10">
    <location>
        <begin position="210"/>
        <end position="221"/>
    </location>
</feature>
<feature type="domain" description="CCHC-type" evidence="13">
    <location>
        <begin position="815"/>
        <end position="829"/>
    </location>
</feature>
<evidence type="ECO:0000256" key="4">
    <source>
        <dbReference type="ARBA" id="ARBA00022695"/>
    </source>
</evidence>
<evidence type="ECO:0000256" key="1">
    <source>
        <dbReference type="ARBA" id="ARBA00012493"/>
    </source>
</evidence>
<reference evidence="16" key="1">
    <citation type="journal article" date="2017" name="Nat. Ecol. Evol.">
        <title>Genome expansion and lineage-specific genetic innovations in the forest pathogenic fungi Armillaria.</title>
        <authorList>
            <person name="Sipos G."/>
            <person name="Prasanna A.N."/>
            <person name="Walter M.C."/>
            <person name="O'Connor E."/>
            <person name="Balint B."/>
            <person name="Krizsan K."/>
            <person name="Kiss B."/>
            <person name="Hess J."/>
            <person name="Varga T."/>
            <person name="Slot J."/>
            <person name="Riley R."/>
            <person name="Boka B."/>
            <person name="Rigling D."/>
            <person name="Barry K."/>
            <person name="Lee J."/>
            <person name="Mihaltcheva S."/>
            <person name="LaButti K."/>
            <person name="Lipzen A."/>
            <person name="Waldron R."/>
            <person name="Moloney N.M."/>
            <person name="Sperisen C."/>
            <person name="Kredics L."/>
            <person name="Vagvoelgyi C."/>
            <person name="Patrignani A."/>
            <person name="Fitzpatrick D."/>
            <person name="Nagy I."/>
            <person name="Doyle S."/>
            <person name="Anderson J.B."/>
            <person name="Grigoriev I.V."/>
            <person name="Gueldener U."/>
            <person name="Muensterkoetter M."/>
            <person name="Nagy L.G."/>
        </authorList>
    </citation>
    <scope>NUCLEOTIDE SEQUENCE [LARGE SCALE GENOMIC DNA]</scope>
    <source>
        <strain evidence="16">C18/9</strain>
    </source>
</reference>
<feature type="region of interest" description="Disordered" evidence="10">
    <location>
        <begin position="138"/>
        <end position="224"/>
    </location>
</feature>
<feature type="region of interest" description="Disordered" evidence="10">
    <location>
        <begin position="1824"/>
        <end position="1859"/>
    </location>
</feature>
<dbReference type="PROSITE" id="PS50158">
    <property type="entry name" value="ZF_CCHC"/>
    <property type="match status" value="1"/>
</dbReference>
<keyword evidence="3" id="KW-0808">Transferase</keyword>
<dbReference type="FunFam" id="3.30.70.270:FF:000020">
    <property type="entry name" value="Transposon Tf2-6 polyprotein-like Protein"/>
    <property type="match status" value="1"/>
</dbReference>
<feature type="compositionally biased region" description="Polar residues" evidence="10">
    <location>
        <begin position="842"/>
        <end position="852"/>
    </location>
</feature>
<feature type="compositionally biased region" description="Polar residues" evidence="10">
    <location>
        <begin position="944"/>
        <end position="953"/>
    </location>
</feature>
<evidence type="ECO:0000313" key="15">
    <source>
        <dbReference type="EMBL" id="SJL04327.1"/>
    </source>
</evidence>
<dbReference type="Proteomes" id="UP000219338">
    <property type="component" value="Unassembled WGS sequence"/>
</dbReference>
<feature type="compositionally biased region" description="Basic and acidic residues" evidence="10">
    <location>
        <begin position="480"/>
        <end position="491"/>
    </location>
</feature>
<dbReference type="GO" id="GO:0003676">
    <property type="term" value="F:nucleic acid binding"/>
    <property type="evidence" value="ECO:0007669"/>
    <property type="project" value="InterPro"/>
</dbReference>
<dbReference type="InterPro" id="IPR043502">
    <property type="entry name" value="DNA/RNA_pol_sf"/>
</dbReference>
<dbReference type="InterPro" id="IPR000477">
    <property type="entry name" value="RT_dom"/>
</dbReference>
<dbReference type="Gene3D" id="3.30.70.270">
    <property type="match status" value="2"/>
</dbReference>
<evidence type="ECO:0000256" key="2">
    <source>
        <dbReference type="ARBA" id="ARBA00022664"/>
    </source>
</evidence>
<organism evidence="15 16">
    <name type="scientific">Armillaria ostoyae</name>
    <name type="common">Armillaria root rot fungus</name>
    <dbReference type="NCBI Taxonomy" id="47428"/>
    <lineage>
        <taxon>Eukaryota</taxon>
        <taxon>Fungi</taxon>
        <taxon>Dikarya</taxon>
        <taxon>Basidiomycota</taxon>
        <taxon>Agaricomycotina</taxon>
        <taxon>Agaricomycetes</taxon>
        <taxon>Agaricomycetidae</taxon>
        <taxon>Agaricales</taxon>
        <taxon>Marasmiineae</taxon>
        <taxon>Physalacriaceae</taxon>
        <taxon>Armillaria</taxon>
    </lineage>
</organism>
<dbReference type="GO" id="GO:0008270">
    <property type="term" value="F:zinc ion binding"/>
    <property type="evidence" value="ECO:0007669"/>
    <property type="project" value="UniProtKB-KW"/>
</dbReference>
<keyword evidence="16" id="KW-1185">Reference proteome</keyword>
<evidence type="ECO:0000256" key="9">
    <source>
        <dbReference type="PROSITE-ProRule" id="PRU00047"/>
    </source>
</evidence>
<dbReference type="CDD" id="cd01647">
    <property type="entry name" value="RT_LTR"/>
    <property type="match status" value="1"/>
</dbReference>
<feature type="region of interest" description="Disordered" evidence="10">
    <location>
        <begin position="1073"/>
        <end position="1115"/>
    </location>
</feature>
<dbReference type="SMART" id="SM00343">
    <property type="entry name" value="ZnF_C2HC"/>
    <property type="match status" value="1"/>
</dbReference>
<dbReference type="PROSITE" id="PS50878">
    <property type="entry name" value="RT_POL"/>
    <property type="match status" value="1"/>
</dbReference>
<feature type="compositionally biased region" description="Gly residues" evidence="10">
    <location>
        <begin position="468"/>
        <end position="478"/>
    </location>
</feature>
<dbReference type="InterPro" id="IPR043128">
    <property type="entry name" value="Rev_trsase/Diguanyl_cyclase"/>
</dbReference>
<dbReference type="SUPFAM" id="SSF57756">
    <property type="entry name" value="Retrovirus zinc finger-like domains"/>
    <property type="match status" value="1"/>
</dbReference>
<evidence type="ECO:0000256" key="5">
    <source>
        <dbReference type="ARBA" id="ARBA00022722"/>
    </source>
</evidence>
<evidence type="ECO:0000256" key="10">
    <source>
        <dbReference type="SAM" id="MobiDB-lite"/>
    </source>
</evidence>
<evidence type="ECO:0000259" key="12">
    <source>
        <dbReference type="PROSITE" id="PS50017"/>
    </source>
</evidence>
<feature type="compositionally biased region" description="Basic and acidic residues" evidence="10">
    <location>
        <begin position="1828"/>
        <end position="1842"/>
    </location>
</feature>
<feature type="compositionally biased region" description="Basic and acidic residues" evidence="10">
    <location>
        <begin position="239"/>
        <end position="252"/>
    </location>
</feature>
<dbReference type="GO" id="GO:0016787">
    <property type="term" value="F:hydrolase activity"/>
    <property type="evidence" value="ECO:0007669"/>
    <property type="project" value="UniProtKB-KW"/>
</dbReference>
<accession>A0A284R6I1</accession>
<dbReference type="InterPro" id="IPR021109">
    <property type="entry name" value="Peptidase_aspartic_dom_sf"/>
</dbReference>
<feature type="compositionally biased region" description="Polar residues" evidence="10">
    <location>
        <begin position="253"/>
        <end position="271"/>
    </location>
</feature>
<feature type="compositionally biased region" description="Low complexity" evidence="10">
    <location>
        <begin position="772"/>
        <end position="795"/>
    </location>
</feature>
<feature type="compositionally biased region" description="Basic and acidic residues" evidence="10">
    <location>
        <begin position="1086"/>
        <end position="1096"/>
    </location>
</feature>
<dbReference type="InterPro" id="IPR050951">
    <property type="entry name" value="Retrovirus_Pol_polyprotein"/>
</dbReference>
<evidence type="ECO:0000256" key="7">
    <source>
        <dbReference type="ARBA" id="ARBA00022801"/>
    </source>
</evidence>
<dbReference type="GO" id="GO:0007165">
    <property type="term" value="P:signal transduction"/>
    <property type="evidence" value="ECO:0007669"/>
    <property type="project" value="InterPro"/>
</dbReference>
<dbReference type="InterPro" id="IPR005162">
    <property type="entry name" value="Retrotrans_gag_dom"/>
</dbReference>
<dbReference type="EMBL" id="FUEG01000005">
    <property type="protein sequence ID" value="SJL04327.1"/>
    <property type="molecule type" value="Genomic_DNA"/>
</dbReference>
<dbReference type="CDD" id="cd00303">
    <property type="entry name" value="retropepsin_like"/>
    <property type="match status" value="1"/>
</dbReference>
<evidence type="ECO:0000256" key="3">
    <source>
        <dbReference type="ARBA" id="ARBA00022679"/>
    </source>
</evidence>
<keyword evidence="8" id="KW-0695">RNA-directed DNA polymerase</keyword>
<keyword evidence="4" id="KW-0548">Nucleotidyltransferase</keyword>
<keyword evidence="9" id="KW-0862">Zinc</keyword>